<evidence type="ECO:0000256" key="3">
    <source>
        <dbReference type="ARBA" id="ARBA00022741"/>
    </source>
</evidence>
<dbReference type="PANTHER" id="PTHR24355">
    <property type="entry name" value="G PROTEIN-COUPLED RECEPTOR KINASE/RIBOSOMAL PROTEIN S6 KINASE"/>
    <property type="match status" value="1"/>
</dbReference>
<dbReference type="GO" id="GO:0004674">
    <property type="term" value="F:protein serine/threonine kinase activity"/>
    <property type="evidence" value="ECO:0007669"/>
    <property type="project" value="UniProtKB-KW"/>
</dbReference>
<evidence type="ECO:0000313" key="8">
    <source>
        <dbReference type="Proteomes" id="UP001333110"/>
    </source>
</evidence>
<keyword evidence="8" id="KW-1185">Reference proteome</keyword>
<dbReference type="SUPFAM" id="SSF56112">
    <property type="entry name" value="Protein kinase-like (PK-like)"/>
    <property type="match status" value="1"/>
</dbReference>
<evidence type="ECO:0000256" key="5">
    <source>
        <dbReference type="ARBA" id="ARBA00022840"/>
    </source>
</evidence>
<dbReference type="Gene3D" id="1.10.510.10">
    <property type="entry name" value="Transferase(Phosphotransferase) domain 1"/>
    <property type="match status" value="1"/>
</dbReference>
<keyword evidence="3" id="KW-0547">Nucleotide-binding</keyword>
<evidence type="ECO:0000313" key="7">
    <source>
        <dbReference type="EMBL" id="KAK4805170.1"/>
    </source>
</evidence>
<dbReference type="Proteomes" id="UP001333110">
    <property type="component" value="Unassembled WGS sequence"/>
</dbReference>
<keyword evidence="5" id="KW-0067">ATP-binding</keyword>
<dbReference type="Gene3D" id="1.10.167.10">
    <property type="entry name" value="Regulator of G-protein Signalling 4, domain 2"/>
    <property type="match status" value="1"/>
</dbReference>
<feature type="region of interest" description="Disordered" evidence="6">
    <location>
        <begin position="1"/>
        <end position="42"/>
    </location>
</feature>
<dbReference type="PANTHER" id="PTHR24355:SF23">
    <property type="entry name" value="G PROTEIN-COUPLED RECEPTOR KINASE"/>
    <property type="match status" value="1"/>
</dbReference>
<evidence type="ECO:0000256" key="2">
    <source>
        <dbReference type="ARBA" id="ARBA00022679"/>
    </source>
</evidence>
<evidence type="ECO:0000256" key="4">
    <source>
        <dbReference type="ARBA" id="ARBA00022777"/>
    </source>
</evidence>
<proteinExistence type="predicted"/>
<dbReference type="GO" id="GO:0005524">
    <property type="term" value="F:ATP binding"/>
    <property type="evidence" value="ECO:0007669"/>
    <property type="project" value="UniProtKB-KW"/>
</dbReference>
<dbReference type="GO" id="GO:0005737">
    <property type="term" value="C:cytoplasm"/>
    <property type="evidence" value="ECO:0007669"/>
    <property type="project" value="TreeGrafter"/>
</dbReference>
<accession>A0AAN7MFE6</accession>
<comment type="caution">
    <text evidence="7">The sequence shown here is derived from an EMBL/GenBank/DDBJ whole genome shotgun (WGS) entry which is preliminary data.</text>
</comment>
<dbReference type="AlphaFoldDB" id="A0AAN7MFE6"/>
<reference evidence="7 8" key="1">
    <citation type="journal article" date="2023" name="J. Hered.">
        <title>Chromosome-level genome of the wood stork (Mycteria americana) provides insight into avian chromosome evolution.</title>
        <authorList>
            <person name="Flamio R. Jr."/>
            <person name="Ramstad K.M."/>
        </authorList>
    </citation>
    <scope>NUCLEOTIDE SEQUENCE [LARGE SCALE GENOMIC DNA]</scope>
    <source>
        <strain evidence="7">JAX WOST 10</strain>
    </source>
</reference>
<evidence type="ECO:0000256" key="6">
    <source>
        <dbReference type="SAM" id="MobiDB-lite"/>
    </source>
</evidence>
<protein>
    <submittedName>
        <fullName evidence="7">Uncharacterized protein</fullName>
    </submittedName>
</protein>
<dbReference type="EMBL" id="JAUNZN010000199">
    <property type="protein sequence ID" value="KAK4805170.1"/>
    <property type="molecule type" value="Genomic_DNA"/>
</dbReference>
<feature type="compositionally biased region" description="Polar residues" evidence="6">
    <location>
        <begin position="24"/>
        <end position="34"/>
    </location>
</feature>
<keyword evidence="4" id="KW-0418">Kinase</keyword>
<evidence type="ECO:0000256" key="1">
    <source>
        <dbReference type="ARBA" id="ARBA00022527"/>
    </source>
</evidence>
<name>A0AAN7MFE6_MYCAM</name>
<gene>
    <name evidence="7" type="ORF">QYF61_023111</name>
</gene>
<keyword evidence="1" id="KW-0723">Serine/threonine-protein kinase</keyword>
<dbReference type="InterPro" id="IPR044926">
    <property type="entry name" value="RGS_subdomain_2"/>
</dbReference>
<feature type="compositionally biased region" description="Pro residues" evidence="6">
    <location>
        <begin position="8"/>
        <end position="22"/>
    </location>
</feature>
<dbReference type="GO" id="GO:0009966">
    <property type="term" value="P:regulation of signal transduction"/>
    <property type="evidence" value="ECO:0007669"/>
    <property type="project" value="TreeGrafter"/>
</dbReference>
<organism evidence="7 8">
    <name type="scientific">Mycteria americana</name>
    <name type="common">Wood stork</name>
    <dbReference type="NCBI Taxonomy" id="33587"/>
    <lineage>
        <taxon>Eukaryota</taxon>
        <taxon>Metazoa</taxon>
        <taxon>Chordata</taxon>
        <taxon>Craniata</taxon>
        <taxon>Vertebrata</taxon>
        <taxon>Euteleostomi</taxon>
        <taxon>Archelosauria</taxon>
        <taxon>Archosauria</taxon>
        <taxon>Dinosauria</taxon>
        <taxon>Saurischia</taxon>
        <taxon>Theropoda</taxon>
        <taxon>Coelurosauria</taxon>
        <taxon>Aves</taxon>
        <taxon>Neognathae</taxon>
        <taxon>Neoaves</taxon>
        <taxon>Aequornithes</taxon>
        <taxon>Ciconiiformes</taxon>
        <taxon>Ciconiidae</taxon>
        <taxon>Mycteria</taxon>
    </lineage>
</organism>
<sequence length="188" mass="20171">MFQGYQEPPGPPGTSQKPPEPPSRTSQEPLSPQVENKEVTRRILHDPVSYSDRFSPVAQAACEGLLAKDPSTRLGFRGNDCAQLKAHPLFAAVNWGRLEAGNPHGEKRGVWCPPLSYRTPRRVYAKDLGDVGVFSSVRGVELEAGDTALCAAFRLGDGPHPLAGGADRDGGVPGIEYLGPPRHLTSPI</sequence>
<dbReference type="InterPro" id="IPR011009">
    <property type="entry name" value="Kinase-like_dom_sf"/>
</dbReference>
<keyword evidence="2" id="KW-0808">Transferase</keyword>